<evidence type="ECO:0000256" key="4">
    <source>
        <dbReference type="ARBA" id="ARBA00022630"/>
    </source>
</evidence>
<evidence type="ECO:0000256" key="7">
    <source>
        <dbReference type="ARBA" id="ARBA00023098"/>
    </source>
</evidence>
<evidence type="ECO:0000259" key="18">
    <source>
        <dbReference type="Pfam" id="PF00890"/>
    </source>
</evidence>
<dbReference type="Pfam" id="PF00732">
    <property type="entry name" value="GMC_oxred_N"/>
    <property type="match status" value="1"/>
</dbReference>
<dbReference type="Gene3D" id="3.50.50.60">
    <property type="entry name" value="FAD/NAD(P)-binding domain"/>
    <property type="match status" value="3"/>
</dbReference>
<evidence type="ECO:0000256" key="8">
    <source>
        <dbReference type="ARBA" id="ARBA00023166"/>
    </source>
</evidence>
<evidence type="ECO:0000256" key="10">
    <source>
        <dbReference type="ARBA" id="ARBA00023235"/>
    </source>
</evidence>
<keyword evidence="21" id="KW-1185">Reference proteome</keyword>
<evidence type="ECO:0000256" key="2">
    <source>
        <dbReference type="ARBA" id="ARBA00010790"/>
    </source>
</evidence>
<feature type="domain" description="Glucose-methanol-choline oxidoreductase N-terminal" evidence="17">
    <location>
        <begin position="184"/>
        <end position="272"/>
    </location>
</feature>
<keyword evidence="6" id="KW-0560">Oxidoreductase</keyword>
<dbReference type="InterPro" id="IPR003953">
    <property type="entry name" value="FAD-dep_OxRdtase_2_FAD-bd"/>
</dbReference>
<evidence type="ECO:0000259" key="19">
    <source>
        <dbReference type="Pfam" id="PF05199"/>
    </source>
</evidence>
<evidence type="ECO:0000313" key="21">
    <source>
        <dbReference type="Proteomes" id="UP001589890"/>
    </source>
</evidence>
<evidence type="ECO:0000256" key="6">
    <source>
        <dbReference type="ARBA" id="ARBA00023002"/>
    </source>
</evidence>
<gene>
    <name evidence="20" type="ORF">ACFFGN_32520</name>
</gene>
<evidence type="ECO:0000256" key="16">
    <source>
        <dbReference type="SAM" id="MobiDB-lite"/>
    </source>
</evidence>
<comment type="similarity">
    <text evidence="2">Belongs to the GMC oxidoreductase family.</text>
</comment>
<evidence type="ECO:0000256" key="11">
    <source>
        <dbReference type="ARBA" id="ARBA00038856"/>
    </source>
</evidence>
<keyword evidence="10" id="KW-0413">Isomerase</keyword>
<dbReference type="EC" id="1.1.3.6" evidence="13"/>
<keyword evidence="3" id="KW-0153">Cholesterol metabolism</keyword>
<dbReference type="PANTHER" id="PTHR47470">
    <property type="entry name" value="CHOLESTEROL OXIDASE"/>
    <property type="match status" value="1"/>
</dbReference>
<evidence type="ECO:0000256" key="12">
    <source>
        <dbReference type="ARBA" id="ARBA00049645"/>
    </source>
</evidence>
<reference evidence="20 21" key="1">
    <citation type="submission" date="2024-09" db="EMBL/GenBank/DDBJ databases">
        <authorList>
            <person name="Sun Q."/>
            <person name="Mori K."/>
        </authorList>
    </citation>
    <scope>NUCLEOTIDE SEQUENCE [LARGE SCALE GENOMIC DNA]</scope>
    <source>
        <strain evidence="20 21">CGMCC 1.15906</strain>
    </source>
</reference>
<evidence type="ECO:0000256" key="14">
    <source>
        <dbReference type="ARBA" id="ARBA00049744"/>
    </source>
</evidence>
<dbReference type="Proteomes" id="UP001589890">
    <property type="component" value="Unassembled WGS sequence"/>
</dbReference>
<evidence type="ECO:0000256" key="1">
    <source>
        <dbReference type="ARBA" id="ARBA00001974"/>
    </source>
</evidence>
<comment type="caution">
    <text evidence="20">The sequence shown here is derived from an EMBL/GenBank/DDBJ whole genome shotgun (WGS) entry which is preliminary data.</text>
</comment>
<evidence type="ECO:0000256" key="3">
    <source>
        <dbReference type="ARBA" id="ARBA00022548"/>
    </source>
</evidence>
<dbReference type="RefSeq" id="WP_380055825.1">
    <property type="nucleotide sequence ID" value="NZ_JBHLTC010000040.1"/>
</dbReference>
<dbReference type="EC" id="5.3.3.1" evidence="11"/>
<keyword evidence="5" id="KW-0274">FAD</keyword>
<comment type="cofactor">
    <cofactor evidence="1">
        <name>FAD</name>
        <dbReference type="ChEBI" id="CHEBI:57692"/>
    </cofactor>
</comment>
<dbReference type="InterPro" id="IPR007867">
    <property type="entry name" value="GMC_OxRtase_C"/>
</dbReference>
<dbReference type="Pfam" id="PF05199">
    <property type="entry name" value="GMC_oxred_C"/>
    <property type="match status" value="1"/>
</dbReference>
<evidence type="ECO:0000256" key="9">
    <source>
        <dbReference type="ARBA" id="ARBA00023221"/>
    </source>
</evidence>
<keyword evidence="9" id="KW-0753">Steroid metabolism</keyword>
<dbReference type="InterPro" id="IPR052542">
    <property type="entry name" value="Cholesterol_Oxidase"/>
</dbReference>
<dbReference type="EMBL" id="JBHLTC010000040">
    <property type="protein sequence ID" value="MFC0628835.1"/>
    <property type="molecule type" value="Genomic_DNA"/>
</dbReference>
<keyword evidence="7" id="KW-0443">Lipid metabolism</keyword>
<keyword evidence="8" id="KW-1207">Sterol metabolism</keyword>
<accession>A0ABV6QW18</accession>
<dbReference type="PANTHER" id="PTHR47470:SF1">
    <property type="entry name" value="FAD-DEPENDENT OXIDOREDUCTASE 2 FAD BINDING DOMAIN-CONTAINING PROTEIN"/>
    <property type="match status" value="1"/>
</dbReference>
<organism evidence="20 21">
    <name type="scientific">Kribbella deserti</name>
    <dbReference type="NCBI Taxonomy" id="1926257"/>
    <lineage>
        <taxon>Bacteria</taxon>
        <taxon>Bacillati</taxon>
        <taxon>Actinomycetota</taxon>
        <taxon>Actinomycetes</taxon>
        <taxon>Propionibacteriales</taxon>
        <taxon>Kribbellaceae</taxon>
        <taxon>Kribbella</taxon>
    </lineage>
</organism>
<dbReference type="InterPro" id="IPR000172">
    <property type="entry name" value="GMC_OxRdtase_N"/>
</dbReference>
<protein>
    <recommendedName>
        <fullName evidence="14">Cholesterol oxidase</fullName>
        <ecNumber evidence="13">1.1.3.6</ecNumber>
        <ecNumber evidence="11">5.3.3.1</ecNumber>
    </recommendedName>
    <alternativeName>
        <fullName evidence="15">Cholesterol isomerase</fullName>
    </alternativeName>
</protein>
<evidence type="ECO:0000256" key="15">
    <source>
        <dbReference type="ARBA" id="ARBA00049778"/>
    </source>
</evidence>
<feature type="region of interest" description="Disordered" evidence="16">
    <location>
        <begin position="562"/>
        <end position="612"/>
    </location>
</feature>
<evidence type="ECO:0000259" key="17">
    <source>
        <dbReference type="Pfam" id="PF00732"/>
    </source>
</evidence>
<dbReference type="SUPFAM" id="SSF51905">
    <property type="entry name" value="FAD/NAD(P)-binding domain"/>
    <property type="match status" value="1"/>
</dbReference>
<comment type="pathway">
    <text evidence="12">Steroid metabolism; cholesterol degradation.</text>
</comment>
<evidence type="ECO:0000313" key="20">
    <source>
        <dbReference type="EMBL" id="MFC0628835.1"/>
    </source>
</evidence>
<keyword evidence="4" id="KW-0285">Flavoprotein</keyword>
<evidence type="ECO:0000256" key="5">
    <source>
        <dbReference type="ARBA" id="ARBA00022827"/>
    </source>
</evidence>
<feature type="domain" description="Glucose-methanol-choline oxidoreductase C-terminal" evidence="19">
    <location>
        <begin position="455"/>
        <end position="509"/>
    </location>
</feature>
<dbReference type="Pfam" id="PF00890">
    <property type="entry name" value="FAD_binding_2"/>
    <property type="match status" value="1"/>
</dbReference>
<evidence type="ECO:0000256" key="13">
    <source>
        <dbReference type="ARBA" id="ARBA00049723"/>
    </source>
</evidence>
<sequence length="612" mass="66123">MNFDYDVLVIGSGFGGSVSALRLTEKGYRVGVLEAGARFDDAGMAKTSWDSKRFFFAPALGMYGIQRISALRDVIILSGAGVGGGSLVYANTLYEPLPAFYADRQWAHITDWRDELAPYYDQAKRMLGVTTYPGMTPADEVMKQVADDMGVGDTYHPTPVGVFFGEPGVEVDDPYFGGVGPRRTGCINCGECMTGCRHNAKNSLTKNYLYLAEKAGAEVYPLTTVTSVEPLPGGGYAIDTRRTTNRRRTKRFTAREVIFAASALGTAKLLHRLRDEGKLPRLSDRLGVLTRTNSESLLGVIAGDRDVDYTRGVAITSSFHPDEITHIEPVRYGKGSNAMSLLQTVLTDGDGPDPRWRVWMREMVKQRRSLRRLYDLKHWSERTIIALVMQTADNSITTYGKRDRFGRWRLTSKQGHGAPNPSWIPVANEVVRRMAKLMNGTPGGTIGEPFNVPMTAHFIGGCAIGDSAETGVVDPYHRIYGYEGLHILDGSTISANLGVNPSLTITAQAERAMSFWPNQGAEDPRPPLGTPYERIAPVAPANPVVPVTAPAALRLPLIEIRTPTTPTTPTTPAATSAATSGPTPAVPAVASAKATPAKAPAPADAEPNPADA</sequence>
<dbReference type="InterPro" id="IPR036188">
    <property type="entry name" value="FAD/NAD-bd_sf"/>
</dbReference>
<name>A0ABV6QW18_9ACTN</name>
<feature type="domain" description="FAD-dependent oxidoreductase 2 FAD-binding" evidence="18">
    <location>
        <begin position="6"/>
        <end position="38"/>
    </location>
</feature>
<proteinExistence type="inferred from homology"/>